<dbReference type="PANTHER" id="PTHR22835:SF659">
    <property type="entry name" value="GDSL LIPASE_ACYLHYDROLASE, PUTATIVE (AFU_ORTHOLOGUE AFUA_2G00510)-RELATED"/>
    <property type="match status" value="1"/>
</dbReference>
<reference evidence="4 5" key="1">
    <citation type="journal article" date="2012" name="Genome Biol.">
        <title>Genome and low-iron response of an oceanic diatom adapted to chronic iron limitation.</title>
        <authorList>
            <person name="Lommer M."/>
            <person name="Specht M."/>
            <person name="Roy A.S."/>
            <person name="Kraemer L."/>
            <person name="Andreson R."/>
            <person name="Gutowska M.A."/>
            <person name="Wolf J."/>
            <person name="Bergner S.V."/>
            <person name="Schilhabel M.B."/>
            <person name="Klostermeier U.C."/>
            <person name="Beiko R.G."/>
            <person name="Rosenstiel P."/>
            <person name="Hippler M."/>
            <person name="Laroche J."/>
        </authorList>
    </citation>
    <scope>NUCLEOTIDE SEQUENCE [LARGE SCALE GENOMIC DNA]</scope>
    <source>
        <strain evidence="4 5">CCMP1005</strain>
    </source>
</reference>
<sequence length="767" mass="83656">MSRRLARIAIISGCCCSAVAFVPAGGDDMGQESEAPPVRTAMATTSCLVQPNYTRFEPPFADLVVFGDELTDVGNSFMYGSGGRRAGYMGRFTDGLTWIEYVQRHLGLPELYASMNGGTNYAYGGATTNSDFIKSLDGVPSVSEQVDEYLQSKDELSPDTLHVIMAGRSDYLRYVETGLAATDEGTGAGSSANQTHVYFTVASEVIRQVQRLYDAGGRHFLVGNVPSSISRGEGDGVYDTLLFGHNSVLSTELEVSSAELDSFQQTHSGTTIYYVDVDHAFGCVDEHADELGFTNVVDACDVRKGGARGLRQEEEEAGPDATPQEEIQPAGDNTPEASPTLEVEQQLSEMLRGRSSLALEIHLFDKVFQYLSSVGVHIHDILALVRPYPLESPKEQPPVRVAHDHIGLAGELAEVGVRRGISVHLQKRQVHVPPARPDDVRDVVVRRAERQWARIGEETWVCHGPLRLRGFGGKVSPVSFSILDAIAWSLVRNPSYESRRFCRLVHRLFPKRNSTLLLSPSSSSCSVTPFNLPTISTPLLSRLNGDMGLHGPDTGVFFFSNAVRCSGGRSRGANRLGHREVDLSIEGVIAKYVRELHSRLARADHKDGARDEVCELETSRNVLSDPIVAGYGGGEGWYLIVIVTSAADHGVLGVLEKTGLGGNKLTLSDRPIEEPVFPPVHLPMKPATPHRRVDLEVVPSPPSPLVEEFAGPFDDEVVEDIVAAVVELDQACKVYAAMSPADDDGVHLERRGARHRRSMLHTRNKNK</sequence>
<evidence type="ECO:0000256" key="3">
    <source>
        <dbReference type="SAM" id="SignalP"/>
    </source>
</evidence>
<organism evidence="4 5">
    <name type="scientific">Thalassiosira oceanica</name>
    <name type="common">Marine diatom</name>
    <dbReference type="NCBI Taxonomy" id="159749"/>
    <lineage>
        <taxon>Eukaryota</taxon>
        <taxon>Sar</taxon>
        <taxon>Stramenopiles</taxon>
        <taxon>Ochrophyta</taxon>
        <taxon>Bacillariophyta</taxon>
        <taxon>Coscinodiscophyceae</taxon>
        <taxon>Thalassiosirophycidae</taxon>
        <taxon>Thalassiosirales</taxon>
        <taxon>Thalassiosiraceae</taxon>
        <taxon>Thalassiosira</taxon>
    </lineage>
</organism>
<evidence type="ECO:0000313" key="4">
    <source>
        <dbReference type="EMBL" id="EJK68811.1"/>
    </source>
</evidence>
<accession>K0T681</accession>
<protein>
    <submittedName>
        <fullName evidence="4">Lipase</fullName>
    </submittedName>
</protein>
<dbReference type="SUPFAM" id="SSF52266">
    <property type="entry name" value="SGNH hydrolase"/>
    <property type="match status" value="1"/>
</dbReference>
<feature type="chain" id="PRO_5003837668" evidence="3">
    <location>
        <begin position="21"/>
        <end position="767"/>
    </location>
</feature>
<dbReference type="AlphaFoldDB" id="K0T681"/>
<keyword evidence="5" id="KW-1185">Reference proteome</keyword>
<dbReference type="Gene3D" id="3.40.50.1110">
    <property type="entry name" value="SGNH hydrolase"/>
    <property type="match status" value="1"/>
</dbReference>
<proteinExistence type="inferred from homology"/>
<name>K0T681_THAOC</name>
<dbReference type="InterPro" id="IPR036514">
    <property type="entry name" value="SGNH_hydro_sf"/>
</dbReference>
<comment type="similarity">
    <text evidence="1">Belongs to the 'GDSL' lipolytic enzyme family.</text>
</comment>
<evidence type="ECO:0000256" key="1">
    <source>
        <dbReference type="ARBA" id="ARBA00008668"/>
    </source>
</evidence>
<comment type="caution">
    <text evidence="4">The sequence shown here is derived from an EMBL/GenBank/DDBJ whole genome shotgun (WGS) entry which is preliminary data.</text>
</comment>
<feature type="signal peptide" evidence="3">
    <location>
        <begin position="1"/>
        <end position="20"/>
    </location>
</feature>
<dbReference type="CDD" id="cd01846">
    <property type="entry name" value="fatty_acyltransferase_like"/>
    <property type="match status" value="1"/>
</dbReference>
<evidence type="ECO:0000313" key="5">
    <source>
        <dbReference type="Proteomes" id="UP000266841"/>
    </source>
</evidence>
<evidence type="ECO:0000256" key="2">
    <source>
        <dbReference type="SAM" id="MobiDB-lite"/>
    </source>
</evidence>
<dbReference type="OrthoDB" id="1600564at2759"/>
<feature type="region of interest" description="Disordered" evidence="2">
    <location>
        <begin position="307"/>
        <end position="340"/>
    </location>
</feature>
<keyword evidence="3" id="KW-0732">Signal</keyword>
<dbReference type="Proteomes" id="UP000266841">
    <property type="component" value="Unassembled WGS sequence"/>
</dbReference>
<dbReference type="EMBL" id="AGNL01010811">
    <property type="protein sequence ID" value="EJK68811.1"/>
    <property type="molecule type" value="Genomic_DNA"/>
</dbReference>
<dbReference type="GO" id="GO:0016788">
    <property type="term" value="F:hydrolase activity, acting on ester bonds"/>
    <property type="evidence" value="ECO:0007669"/>
    <property type="project" value="InterPro"/>
</dbReference>
<dbReference type="Pfam" id="PF00657">
    <property type="entry name" value="Lipase_GDSL"/>
    <property type="match status" value="1"/>
</dbReference>
<gene>
    <name evidence="4" type="ORF">THAOC_09980</name>
</gene>
<dbReference type="PANTHER" id="PTHR22835">
    <property type="entry name" value="ZINC FINGER FYVE DOMAIN CONTAINING PROTEIN"/>
    <property type="match status" value="1"/>
</dbReference>
<dbReference type="InterPro" id="IPR001087">
    <property type="entry name" value="GDSL"/>
</dbReference>